<evidence type="ECO:0000313" key="5">
    <source>
        <dbReference type="EMBL" id="MXR50381.1"/>
    </source>
</evidence>
<reference evidence="5 6" key="1">
    <citation type="submission" date="2019-12" db="EMBL/GenBank/DDBJ databases">
        <title>Isolation and characterization of three novel carbon monoxide-oxidizing members of Halobacteria from salione crusts and soils.</title>
        <authorList>
            <person name="Myers M.R."/>
            <person name="King G.M."/>
        </authorList>
    </citation>
    <scope>NUCLEOTIDE SEQUENCE [LARGE SCALE GENOMIC DNA]</scope>
    <source>
        <strain evidence="5 6">WSH3</strain>
    </source>
</reference>
<keyword evidence="6" id="KW-1185">Reference proteome</keyword>
<dbReference type="InterPro" id="IPR049517">
    <property type="entry name" value="ACX-like_C"/>
</dbReference>
<dbReference type="Pfam" id="PF01968">
    <property type="entry name" value="Hydantoinase_A"/>
    <property type="match status" value="1"/>
</dbReference>
<name>A0A6B0T574_9EURY</name>
<feature type="domain" description="Hydantoinase A/oxoprolinase" evidence="2">
    <location>
        <begin position="207"/>
        <end position="493"/>
    </location>
</feature>
<dbReference type="GO" id="GO:0005829">
    <property type="term" value="C:cytosol"/>
    <property type="evidence" value="ECO:0007669"/>
    <property type="project" value="TreeGrafter"/>
</dbReference>
<evidence type="ECO:0000259" key="4">
    <source>
        <dbReference type="Pfam" id="PF19278"/>
    </source>
</evidence>
<dbReference type="GO" id="GO:0017168">
    <property type="term" value="F:5-oxoprolinase (ATP-hydrolyzing) activity"/>
    <property type="evidence" value="ECO:0007669"/>
    <property type="project" value="TreeGrafter"/>
</dbReference>
<gene>
    <name evidence="5" type="ORF">GRX03_02000</name>
</gene>
<organism evidence="5 6">
    <name type="scientific">Halovenus carboxidivorans</name>
    <dbReference type="NCBI Taxonomy" id="2692199"/>
    <lineage>
        <taxon>Archaea</taxon>
        <taxon>Methanobacteriati</taxon>
        <taxon>Methanobacteriota</taxon>
        <taxon>Stenosarchaea group</taxon>
        <taxon>Halobacteria</taxon>
        <taxon>Halobacteriales</taxon>
        <taxon>Haloarculaceae</taxon>
        <taxon>Halovenus</taxon>
    </lineage>
</organism>
<comment type="caution">
    <text evidence="5">The sequence shown here is derived from an EMBL/GenBank/DDBJ whole genome shotgun (WGS) entry which is preliminary data.</text>
</comment>
<dbReference type="Pfam" id="PF05378">
    <property type="entry name" value="Hydant_A_N"/>
    <property type="match status" value="1"/>
</dbReference>
<dbReference type="PANTHER" id="PTHR11365">
    <property type="entry name" value="5-OXOPROLINASE RELATED"/>
    <property type="match status" value="1"/>
</dbReference>
<dbReference type="PANTHER" id="PTHR11365:SF23">
    <property type="entry name" value="HYPOTHETICAL 5-OXOPROLINASE (EUROFUNG)-RELATED"/>
    <property type="match status" value="1"/>
</dbReference>
<dbReference type="OrthoDB" id="8261at2157"/>
<proteinExistence type="predicted"/>
<protein>
    <submittedName>
        <fullName evidence="5">Hydantoinase/oxoprolinase family protein</fullName>
    </submittedName>
</protein>
<feature type="domain" description="Acetophenone carboxylase-like C-terminal" evidence="4">
    <location>
        <begin position="509"/>
        <end position="697"/>
    </location>
</feature>
<dbReference type="InterPro" id="IPR002821">
    <property type="entry name" value="Hydantoinase_A"/>
</dbReference>
<feature type="compositionally biased region" description="Acidic residues" evidence="1">
    <location>
        <begin position="621"/>
        <end position="630"/>
    </location>
</feature>
<dbReference type="Proteomes" id="UP000466535">
    <property type="component" value="Unassembled WGS sequence"/>
</dbReference>
<feature type="domain" description="Hydantoinase/oxoprolinase N-terminal" evidence="3">
    <location>
        <begin position="1"/>
        <end position="182"/>
    </location>
</feature>
<sequence>MTDTFVVDENGEYTVGKAQTTPEYEAEGVVNSFQNALGYWDTTLEESTDTIRGTVYSGTAMLNRLLEREGEGDIGLITNRGFEDTHRFGRGIESWVDLPYSGRLHAREHEHPEPIVPRENIRGVRSRIDHLGQEMIPLYEGEVEEAVHDLLDRDVRVICVSLVYSYQNPEHEQRVREIAEEIIDERGADVPIWLSSEQNPVRGELPRVNSLILEAYAVEPSREQLYGIRDELEAEGADAPFRVLSSSGGTVSPDHDWLVETMISGPIGGIFGGEFLADKLGIDNLVCSDVGGTSFDVGLITEGHYPTRWDQSLAQFMVNIPMTAMDTIGSGTGSFVRVDRASNRLEVGPDSAGYLVGVANEESGLDTPTVTDCTAMLGYLNPEYFLGGKIDLDVDRAREYIEDQVADPLDQDPHETARGVLDIVERNMTNELNAMILGLGYSPENYHLTSYGGGGPLHAAGYTQSLDFKDVLIPDWAAAFSAFGCATADYAYRYDRSLDLVLQPDLSNAEQVAAALTDALTDLREQAVAAFERDGIDAEEMDFVPALRMQYTGMLDDLEVTLPGDIWNGELAADDLPDVIDVYEREFARVFQRAAQSPEQGYTITMGVGTGIAPSPSPALPEEEPGDETPPEAAGRGHRDIYWDGAWHEAALWEMNDLEAGNVVEGPAVVEAPATTMLVPPGFEAPLDEHRIFHLGET</sequence>
<feature type="region of interest" description="Disordered" evidence="1">
    <location>
        <begin position="613"/>
        <end position="638"/>
    </location>
</feature>
<evidence type="ECO:0000259" key="2">
    <source>
        <dbReference type="Pfam" id="PF01968"/>
    </source>
</evidence>
<evidence type="ECO:0000259" key="3">
    <source>
        <dbReference type="Pfam" id="PF05378"/>
    </source>
</evidence>
<dbReference type="InterPro" id="IPR045079">
    <property type="entry name" value="Oxoprolinase-like"/>
</dbReference>
<evidence type="ECO:0000313" key="6">
    <source>
        <dbReference type="Proteomes" id="UP000466535"/>
    </source>
</evidence>
<accession>A0A6B0T574</accession>
<dbReference type="GO" id="GO:0006749">
    <property type="term" value="P:glutathione metabolic process"/>
    <property type="evidence" value="ECO:0007669"/>
    <property type="project" value="TreeGrafter"/>
</dbReference>
<evidence type="ECO:0000256" key="1">
    <source>
        <dbReference type="SAM" id="MobiDB-lite"/>
    </source>
</evidence>
<dbReference type="Pfam" id="PF19278">
    <property type="entry name" value="Hydant_A_C"/>
    <property type="match status" value="1"/>
</dbReference>
<dbReference type="AlphaFoldDB" id="A0A6B0T574"/>
<dbReference type="InterPro" id="IPR008040">
    <property type="entry name" value="Hydant_A_N"/>
</dbReference>
<dbReference type="EMBL" id="WUUT01000001">
    <property type="protein sequence ID" value="MXR50381.1"/>
    <property type="molecule type" value="Genomic_DNA"/>
</dbReference>